<name>A0ABV3G9V8_MICGL</name>
<dbReference type="InterPro" id="IPR021804">
    <property type="entry name" value="DUF3375"/>
</dbReference>
<reference evidence="1 2" key="1">
    <citation type="submission" date="2024-06" db="EMBL/GenBank/DDBJ databases">
        <title>The Natural Products Discovery Center: Release of the First 8490 Sequenced Strains for Exploring Actinobacteria Biosynthetic Diversity.</title>
        <authorList>
            <person name="Kalkreuter E."/>
            <person name="Kautsar S.A."/>
            <person name="Yang D."/>
            <person name="Bader C.D."/>
            <person name="Teijaro C.N."/>
            <person name="Fluegel L."/>
            <person name="Davis C.M."/>
            <person name="Simpson J.R."/>
            <person name="Lauterbach L."/>
            <person name="Steele A.D."/>
            <person name="Gui C."/>
            <person name="Meng S."/>
            <person name="Li G."/>
            <person name="Viehrig K."/>
            <person name="Ye F."/>
            <person name="Su P."/>
            <person name="Kiefer A.F."/>
            <person name="Nichols A."/>
            <person name="Cepeda A.J."/>
            <person name="Yan W."/>
            <person name="Fan B."/>
            <person name="Jiang Y."/>
            <person name="Adhikari A."/>
            <person name="Zheng C.-J."/>
            <person name="Schuster L."/>
            <person name="Cowan T.M."/>
            <person name="Smanski M.J."/>
            <person name="Chevrette M.G."/>
            <person name="De Carvalho L.P.S."/>
            <person name="Shen B."/>
        </authorList>
    </citation>
    <scope>NUCLEOTIDE SEQUENCE [LARGE SCALE GENOMIC DNA]</scope>
    <source>
        <strain evidence="1 2">NPDC050100</strain>
    </source>
</reference>
<proteinExistence type="predicted"/>
<dbReference type="EMBL" id="JBFALK010000003">
    <property type="protein sequence ID" value="MEV0968377.1"/>
    <property type="molecule type" value="Genomic_DNA"/>
</dbReference>
<accession>A0ABV3G9V8</accession>
<evidence type="ECO:0000313" key="2">
    <source>
        <dbReference type="Proteomes" id="UP001551675"/>
    </source>
</evidence>
<dbReference type="Proteomes" id="UP001551675">
    <property type="component" value="Unassembled WGS sequence"/>
</dbReference>
<dbReference type="RefSeq" id="WP_358130987.1">
    <property type="nucleotide sequence ID" value="NZ_JBFALK010000003.1"/>
</dbReference>
<keyword evidence="2" id="KW-1185">Reference proteome</keyword>
<sequence length="83" mass="9538">MRNQWLFRDNAPDGSLVYSLTSSSLEALDLIQNLSRDRALVSESRLTMILDTVRRWATEASTDPQDRIDRLNAQIRELEVCLS</sequence>
<comment type="caution">
    <text evidence="1">The sequence shown here is derived from an EMBL/GenBank/DDBJ whole genome shotgun (WGS) entry which is preliminary data.</text>
</comment>
<gene>
    <name evidence="1" type="ORF">AB0I59_07065</name>
</gene>
<organism evidence="1 2">
    <name type="scientific">Microtetraspora glauca</name>
    <dbReference type="NCBI Taxonomy" id="1996"/>
    <lineage>
        <taxon>Bacteria</taxon>
        <taxon>Bacillati</taxon>
        <taxon>Actinomycetota</taxon>
        <taxon>Actinomycetes</taxon>
        <taxon>Streptosporangiales</taxon>
        <taxon>Streptosporangiaceae</taxon>
        <taxon>Microtetraspora</taxon>
    </lineage>
</organism>
<dbReference type="Pfam" id="PF11855">
    <property type="entry name" value="DUF3375"/>
    <property type="match status" value="1"/>
</dbReference>
<protein>
    <submittedName>
        <fullName evidence="1">DUF3375 family protein</fullName>
    </submittedName>
</protein>
<evidence type="ECO:0000313" key="1">
    <source>
        <dbReference type="EMBL" id="MEV0968377.1"/>
    </source>
</evidence>